<dbReference type="AlphaFoldDB" id="A0A8T1DEL7"/>
<reference evidence="2" key="1">
    <citation type="submission" date="2018-10" db="EMBL/GenBank/DDBJ databases">
        <title>Effector identification in a new, highly contiguous assembly of the strawberry crown rot pathogen Phytophthora cactorum.</title>
        <authorList>
            <person name="Armitage A.D."/>
            <person name="Nellist C.F."/>
            <person name="Bates H."/>
            <person name="Vickerstaff R.J."/>
            <person name="Harrison R.J."/>
        </authorList>
    </citation>
    <scope>NUCLEOTIDE SEQUENCE</scope>
    <source>
        <strain evidence="2">4040</strain>
    </source>
</reference>
<gene>
    <name evidence="2" type="ORF">PC117_g10969</name>
</gene>
<evidence type="ECO:0000313" key="2">
    <source>
        <dbReference type="EMBL" id="KAG2939365.1"/>
    </source>
</evidence>
<proteinExistence type="predicted"/>
<dbReference type="VEuPathDB" id="FungiDB:PC110_g22811"/>
<feature type="region of interest" description="Disordered" evidence="1">
    <location>
        <begin position="1"/>
        <end position="56"/>
    </location>
</feature>
<protein>
    <submittedName>
        <fullName evidence="2">Uncharacterized protein</fullName>
    </submittedName>
</protein>
<dbReference type="PANTHER" id="PTHR47169">
    <property type="entry name" value="OS01G0541250 PROTEIN"/>
    <property type="match status" value="1"/>
</dbReference>
<comment type="caution">
    <text evidence="2">The sequence shown here is derived from an EMBL/GenBank/DDBJ whole genome shotgun (WGS) entry which is preliminary data.</text>
</comment>
<name>A0A8T1DEL7_9STRA</name>
<feature type="compositionally biased region" description="Polar residues" evidence="1">
    <location>
        <begin position="10"/>
        <end position="21"/>
    </location>
</feature>
<feature type="compositionally biased region" description="Basic and acidic residues" evidence="1">
    <location>
        <begin position="44"/>
        <end position="56"/>
    </location>
</feature>
<dbReference type="Proteomes" id="UP000736787">
    <property type="component" value="Unassembled WGS sequence"/>
</dbReference>
<evidence type="ECO:0000256" key="1">
    <source>
        <dbReference type="SAM" id="MobiDB-lite"/>
    </source>
</evidence>
<organism evidence="2 3">
    <name type="scientific">Phytophthora cactorum</name>
    <dbReference type="NCBI Taxonomy" id="29920"/>
    <lineage>
        <taxon>Eukaryota</taxon>
        <taxon>Sar</taxon>
        <taxon>Stramenopiles</taxon>
        <taxon>Oomycota</taxon>
        <taxon>Peronosporomycetes</taxon>
        <taxon>Peronosporales</taxon>
        <taxon>Peronosporaceae</taxon>
        <taxon>Phytophthora</taxon>
    </lineage>
</organism>
<dbReference type="Gene3D" id="3.30.420.10">
    <property type="entry name" value="Ribonuclease H-like superfamily/Ribonuclease H"/>
    <property type="match status" value="1"/>
</dbReference>
<dbReference type="PANTHER" id="PTHR47169:SF2">
    <property type="entry name" value="OS01G0541250 PROTEIN"/>
    <property type="match status" value="1"/>
</dbReference>
<feature type="compositionally biased region" description="Polar residues" evidence="1">
    <location>
        <begin position="28"/>
        <end position="43"/>
    </location>
</feature>
<dbReference type="GO" id="GO:0003676">
    <property type="term" value="F:nucleic acid binding"/>
    <property type="evidence" value="ECO:0007669"/>
    <property type="project" value="InterPro"/>
</dbReference>
<evidence type="ECO:0000313" key="3">
    <source>
        <dbReference type="Proteomes" id="UP000736787"/>
    </source>
</evidence>
<dbReference type="InterPro" id="IPR036397">
    <property type="entry name" value="RNaseH_sf"/>
</dbReference>
<dbReference type="EMBL" id="RCMK01000275">
    <property type="protein sequence ID" value="KAG2939365.1"/>
    <property type="molecule type" value="Genomic_DNA"/>
</dbReference>
<accession>A0A8T1DEL7</accession>
<sequence>MCDAVVGNAATGQRSVPTNPRASRAKRQGTSLETSTVRDTTSGGERDSPADNDEKKVASAVVNVTRCGATRKDELLDSVQWQMKNETLKETKDVLQDAYPQTISRVWKKAKAEEARSGQLRPDYSGNARGPPMPDLSEKLEKLRITPFDQRSTLRAVSSACGVARATLQRRVKGGQVVAHVSNVNPLLTDENKAARLTSYFFLTAVRRRYYLLPREEAPHRQVRSKRFITKVMTLAAVTRPRWNAPSGSYYDGKLGIWPFIVQESAVRSSPRRPAGTLITKEGRVNKWTYRKMLIQHLLPAVRERWPSVCNGEVVRVQQDNTPAYISPMDTQIVAAAAELGLSIELCCQPPNSLDLNCLDLDLFSAIQAHQRLRTPLSIEELVEAVKAAYWELPPSTINAAFLSLQGSMDLCILDGGGNAFKPPHIGKAKLQRES</sequence>